<gene>
    <name evidence="2" type="ORF">NG895_17885</name>
</gene>
<evidence type="ECO:0000313" key="2">
    <source>
        <dbReference type="EMBL" id="MCO6045772.1"/>
    </source>
</evidence>
<dbReference type="Gene3D" id="3.40.190.10">
    <property type="entry name" value="Periplasmic binding protein-like II"/>
    <property type="match status" value="2"/>
</dbReference>
<dbReference type="PANTHER" id="PTHR30006">
    <property type="entry name" value="THIAMINE-BINDING PERIPLASMIC PROTEIN-RELATED"/>
    <property type="match status" value="1"/>
</dbReference>
<keyword evidence="1" id="KW-0732">Signal</keyword>
<dbReference type="AlphaFoldDB" id="A0A9X2FCX7"/>
<name>A0A9X2FCX7_9BACT</name>
<dbReference type="PIRSF" id="PIRSF002825">
    <property type="entry name" value="CfbpA"/>
    <property type="match status" value="1"/>
</dbReference>
<dbReference type="InterPro" id="IPR026045">
    <property type="entry name" value="Ferric-bd"/>
</dbReference>
<dbReference type="RefSeq" id="WP_252853884.1">
    <property type="nucleotide sequence ID" value="NZ_JAMXLR010000061.1"/>
</dbReference>
<sequence>MAATNLANGARHLSPREFKNTINGRCRGWQALLLCGAVLVVGCSKPQPQPQEVVVYTAHDDVFSGPILEGFSEQTGVEVLTKTDTESTKTVGLAEAILAERERPRCDLFWNNEVLHTIRLDKEGLLERVDLPEAADYPAQYKSSDGTWVGFAARARVLVVNTNRVMESRRPKSIHDLTDPQWRDQCAIAKPLFGTTATHAACLFDTWGDEEAKKFFEQVKANAKILSGNRDVARRVAAGELAFGLTDTDDAMVEMDAGSPVAIIYPDQGEDELGTLFIPNTLAVIKGSAHQENAKRLMAYLLRPETEALLVRGESAQIPLNTKTTAVPRVETPETVKAMQVDFEAAADKWNAAYEFLREEFTGAT</sequence>
<dbReference type="Pfam" id="PF13343">
    <property type="entry name" value="SBP_bac_6"/>
    <property type="match status" value="1"/>
</dbReference>
<comment type="caution">
    <text evidence="2">The sequence shown here is derived from an EMBL/GenBank/DDBJ whole genome shotgun (WGS) entry which is preliminary data.</text>
</comment>
<protein>
    <submittedName>
        <fullName evidence="2">Extracellular solute-binding protein</fullName>
    </submittedName>
</protein>
<dbReference type="CDD" id="cd13518">
    <property type="entry name" value="PBP2_Fe3_thiamine_like"/>
    <property type="match status" value="1"/>
</dbReference>
<organism evidence="2 3">
    <name type="scientific">Aeoliella straminimaris</name>
    <dbReference type="NCBI Taxonomy" id="2954799"/>
    <lineage>
        <taxon>Bacteria</taxon>
        <taxon>Pseudomonadati</taxon>
        <taxon>Planctomycetota</taxon>
        <taxon>Planctomycetia</taxon>
        <taxon>Pirellulales</taxon>
        <taxon>Lacipirellulaceae</taxon>
        <taxon>Aeoliella</taxon>
    </lineage>
</organism>
<dbReference type="PANTHER" id="PTHR30006:SF24">
    <property type="entry name" value="SLL0237 PROTEIN"/>
    <property type="match status" value="1"/>
</dbReference>
<dbReference type="EMBL" id="JAMXLR010000061">
    <property type="protein sequence ID" value="MCO6045772.1"/>
    <property type="molecule type" value="Genomic_DNA"/>
</dbReference>
<reference evidence="2" key="1">
    <citation type="submission" date="2022-06" db="EMBL/GenBank/DDBJ databases">
        <title>Aeoliella straminimaris, a novel planctomycete from sediments.</title>
        <authorList>
            <person name="Vitorino I.R."/>
            <person name="Lage O.M."/>
        </authorList>
    </citation>
    <scope>NUCLEOTIDE SEQUENCE</scope>
    <source>
        <strain evidence="2">ICT_H6.2</strain>
    </source>
</reference>
<keyword evidence="3" id="KW-1185">Reference proteome</keyword>
<proteinExistence type="predicted"/>
<dbReference type="SUPFAM" id="SSF53850">
    <property type="entry name" value="Periplasmic binding protein-like II"/>
    <property type="match status" value="1"/>
</dbReference>
<accession>A0A9X2FCX7</accession>
<evidence type="ECO:0000256" key="1">
    <source>
        <dbReference type="ARBA" id="ARBA00022729"/>
    </source>
</evidence>
<dbReference type="Proteomes" id="UP001155241">
    <property type="component" value="Unassembled WGS sequence"/>
</dbReference>
<evidence type="ECO:0000313" key="3">
    <source>
        <dbReference type="Proteomes" id="UP001155241"/>
    </source>
</evidence>